<evidence type="ECO:0000256" key="16">
    <source>
        <dbReference type="ARBA" id="ARBA00022989"/>
    </source>
</evidence>
<feature type="compositionally biased region" description="Low complexity" evidence="26">
    <location>
        <begin position="2750"/>
        <end position="2795"/>
    </location>
</feature>
<keyword evidence="18" id="KW-0472">Membrane</keyword>
<evidence type="ECO:0000259" key="28">
    <source>
        <dbReference type="Pfam" id="PF01433"/>
    </source>
</evidence>
<dbReference type="CDD" id="cd09601">
    <property type="entry name" value="M1_APN-Q_like"/>
    <property type="match status" value="3"/>
</dbReference>
<feature type="domain" description="Peptidase M1 membrane alanine aminopeptidase" evidence="28">
    <location>
        <begin position="274"/>
        <end position="480"/>
    </location>
</feature>
<feature type="domain" description="ERAP1-like C-terminal" evidence="29">
    <location>
        <begin position="2402"/>
        <end position="2723"/>
    </location>
</feature>
<comment type="subcellular location">
    <subcellularLocation>
        <location evidence="3">Cell membrane</location>
        <topology evidence="3">Lipid-anchor</topology>
        <topology evidence="3">GPI-anchor</topology>
    </subcellularLocation>
    <subcellularLocation>
        <location evidence="2">Membrane</location>
        <topology evidence="2">Single-pass type II membrane protein</topology>
    </subcellularLocation>
</comment>
<dbReference type="Gene3D" id="2.60.40.1910">
    <property type="match status" value="3"/>
</dbReference>
<feature type="signal peptide" evidence="27">
    <location>
        <begin position="1"/>
        <end position="27"/>
    </location>
</feature>
<dbReference type="InterPro" id="IPR050344">
    <property type="entry name" value="Peptidase_M1_aminopeptidases"/>
</dbReference>
<dbReference type="PANTHER" id="PTHR11533">
    <property type="entry name" value="PROTEASE M1 ZINC METALLOPROTEASE"/>
    <property type="match status" value="1"/>
</dbReference>
<feature type="active site" description="Proton acceptor" evidence="22">
    <location>
        <position position="1256"/>
    </location>
</feature>
<evidence type="ECO:0000256" key="9">
    <source>
        <dbReference type="ARBA" id="ARBA00022670"/>
    </source>
</evidence>
<dbReference type="SUPFAM" id="SSF55486">
    <property type="entry name" value="Metalloproteases ('zincins'), catalytic domain"/>
    <property type="match status" value="3"/>
</dbReference>
<feature type="chain" id="PRO_5044766067" description="Aminopeptidase N" evidence="27">
    <location>
        <begin position="28"/>
        <end position="2821"/>
    </location>
</feature>
<keyword evidence="32" id="KW-1185">Reference proteome</keyword>
<feature type="region of interest" description="Disordered" evidence="26">
    <location>
        <begin position="2750"/>
        <end position="2798"/>
    </location>
</feature>
<evidence type="ECO:0000256" key="6">
    <source>
        <dbReference type="ARBA" id="ARBA00015611"/>
    </source>
</evidence>
<dbReference type="EC" id="3.4.11.2" evidence="5"/>
<keyword evidence="12 27" id="KW-0732">Signal</keyword>
<dbReference type="FunFam" id="1.10.390.10:FF:000019">
    <property type="entry name" value="Aminopeptidase"/>
    <property type="match status" value="3"/>
</dbReference>
<evidence type="ECO:0000256" key="27">
    <source>
        <dbReference type="SAM" id="SignalP"/>
    </source>
</evidence>
<evidence type="ECO:0000256" key="18">
    <source>
        <dbReference type="ARBA" id="ARBA00023136"/>
    </source>
</evidence>
<keyword evidence="11 24" id="KW-0479">Metal-binding</keyword>
<keyword evidence="10" id="KW-0812">Transmembrane</keyword>
<keyword evidence="17" id="KW-0482">Metalloprotease</keyword>
<dbReference type="GO" id="GO:0006508">
    <property type="term" value="P:proteolysis"/>
    <property type="evidence" value="ECO:0007669"/>
    <property type="project" value="UniProtKB-KW"/>
</dbReference>
<keyword evidence="8" id="KW-0336">GPI-anchor</keyword>
<dbReference type="Proteomes" id="UP001562425">
    <property type="component" value="Unassembled WGS sequence"/>
</dbReference>
<dbReference type="InterPro" id="IPR045357">
    <property type="entry name" value="Aminopeptidase_N-like_N"/>
</dbReference>
<dbReference type="EMBL" id="JBEHCU010005525">
    <property type="protein sequence ID" value="KAL1399513.1"/>
    <property type="molecule type" value="Genomic_DNA"/>
</dbReference>
<comment type="caution">
    <text evidence="31">The sequence shown here is derived from an EMBL/GenBank/DDBJ whole genome shotgun (WGS) entry which is preliminary data.</text>
</comment>
<evidence type="ECO:0000256" key="7">
    <source>
        <dbReference type="ARBA" id="ARBA00022475"/>
    </source>
</evidence>
<comment type="cofactor">
    <cofactor evidence="24">
        <name>Zn(2+)</name>
        <dbReference type="ChEBI" id="CHEBI:29105"/>
    </cofactor>
    <text evidence="24">Binds 1 zinc ion per subunit.</text>
</comment>
<dbReference type="Pfam" id="PF11838">
    <property type="entry name" value="ERAP1_C"/>
    <property type="match status" value="3"/>
</dbReference>
<feature type="binding site" evidence="23">
    <location>
        <begin position="1219"/>
        <end position="1223"/>
    </location>
    <ligand>
        <name>substrate</name>
    </ligand>
</feature>
<keyword evidence="20" id="KW-0325">Glycoprotein</keyword>
<comment type="catalytic activity">
    <reaction evidence="1">
        <text>Release of an N-terminal amino acid, Xaa-|-Yaa- from a peptide, amide or arylamide. Xaa is preferably Ala, but may be most amino acids including Pro (slow action). When a terminal hydrophobic residue is followed by a prolyl residue, the two may be released as an intact Xaa-Pro dipeptide.</text>
        <dbReference type="EC" id="3.4.11.2"/>
    </reaction>
</comment>
<feature type="binding site" evidence="24">
    <location>
        <position position="1278"/>
    </location>
    <ligand>
        <name>Zn(2+)</name>
        <dbReference type="ChEBI" id="CHEBI:29105"/>
        <note>catalytic</note>
    </ligand>
</feature>
<dbReference type="Gene3D" id="1.10.390.10">
    <property type="entry name" value="Neutral Protease Domain 2"/>
    <property type="match status" value="3"/>
</dbReference>
<feature type="binding site" evidence="24">
    <location>
        <position position="1259"/>
    </location>
    <ligand>
        <name>Zn(2+)</name>
        <dbReference type="ChEBI" id="CHEBI:29105"/>
        <note>catalytic</note>
    </ligand>
</feature>
<evidence type="ECO:0000256" key="13">
    <source>
        <dbReference type="ARBA" id="ARBA00022801"/>
    </source>
</evidence>
<evidence type="ECO:0000256" key="15">
    <source>
        <dbReference type="ARBA" id="ARBA00022968"/>
    </source>
</evidence>
<evidence type="ECO:0000259" key="30">
    <source>
        <dbReference type="Pfam" id="PF17900"/>
    </source>
</evidence>
<keyword evidence="9" id="KW-0645">Protease</keyword>
<evidence type="ECO:0000313" key="32">
    <source>
        <dbReference type="Proteomes" id="UP001562425"/>
    </source>
</evidence>
<organism evidence="31 32">
    <name type="scientific">Culex pipiens pipiens</name>
    <name type="common">Northern house mosquito</name>
    <dbReference type="NCBI Taxonomy" id="38569"/>
    <lineage>
        <taxon>Eukaryota</taxon>
        <taxon>Metazoa</taxon>
        <taxon>Ecdysozoa</taxon>
        <taxon>Arthropoda</taxon>
        <taxon>Hexapoda</taxon>
        <taxon>Insecta</taxon>
        <taxon>Pterygota</taxon>
        <taxon>Neoptera</taxon>
        <taxon>Endopterygota</taxon>
        <taxon>Diptera</taxon>
        <taxon>Nematocera</taxon>
        <taxon>Culicoidea</taxon>
        <taxon>Culicidae</taxon>
        <taxon>Culicinae</taxon>
        <taxon>Culicini</taxon>
        <taxon>Culex</taxon>
        <taxon>Culex</taxon>
    </lineage>
</organism>
<dbReference type="GO" id="GO:0005886">
    <property type="term" value="C:plasma membrane"/>
    <property type="evidence" value="ECO:0007669"/>
    <property type="project" value="UniProtKB-SubCell"/>
</dbReference>
<accession>A0ABD1DII7</accession>
<dbReference type="GO" id="GO:0098552">
    <property type="term" value="C:side of membrane"/>
    <property type="evidence" value="ECO:0007669"/>
    <property type="project" value="UniProtKB-KW"/>
</dbReference>
<evidence type="ECO:0000256" key="11">
    <source>
        <dbReference type="ARBA" id="ARBA00022723"/>
    </source>
</evidence>
<dbReference type="Pfam" id="PF01433">
    <property type="entry name" value="Peptidase_M1"/>
    <property type="match status" value="3"/>
</dbReference>
<dbReference type="SUPFAM" id="SSF63737">
    <property type="entry name" value="Leukotriene A4 hydrolase N-terminal domain"/>
    <property type="match status" value="3"/>
</dbReference>
<dbReference type="PROSITE" id="PS51257">
    <property type="entry name" value="PROKAR_LIPOPROTEIN"/>
    <property type="match status" value="1"/>
</dbReference>
<dbReference type="InterPro" id="IPR042097">
    <property type="entry name" value="Aminopeptidase_N-like_N_sf"/>
</dbReference>
<evidence type="ECO:0000256" key="8">
    <source>
        <dbReference type="ARBA" id="ARBA00022622"/>
    </source>
</evidence>
<evidence type="ECO:0000256" key="10">
    <source>
        <dbReference type="ARBA" id="ARBA00022692"/>
    </source>
</evidence>
<evidence type="ECO:0000256" key="19">
    <source>
        <dbReference type="ARBA" id="ARBA00023157"/>
    </source>
</evidence>
<keyword evidence="14 24" id="KW-0862">Zinc</keyword>
<evidence type="ECO:0000256" key="22">
    <source>
        <dbReference type="PIRSR" id="PIRSR634016-1"/>
    </source>
</evidence>
<feature type="domain" description="Peptidase M1 membrane alanine aminopeptidase" evidence="28">
    <location>
        <begin position="2097"/>
        <end position="2324"/>
    </location>
</feature>
<comment type="similarity">
    <text evidence="4">Belongs to the peptidase M1 family.</text>
</comment>
<keyword evidence="21" id="KW-0449">Lipoprotein</keyword>
<feature type="domain" description="Aminopeptidase N-like N-terminal" evidence="30">
    <location>
        <begin position="42"/>
        <end position="238"/>
    </location>
</feature>
<evidence type="ECO:0000256" key="4">
    <source>
        <dbReference type="ARBA" id="ARBA00010136"/>
    </source>
</evidence>
<dbReference type="InterPro" id="IPR001930">
    <property type="entry name" value="Peptidase_M1"/>
</dbReference>
<evidence type="ECO:0000256" key="3">
    <source>
        <dbReference type="ARBA" id="ARBA00004609"/>
    </source>
</evidence>
<name>A0ABD1DII7_CULPP</name>
<evidence type="ECO:0000256" key="26">
    <source>
        <dbReference type="SAM" id="MobiDB-lite"/>
    </source>
</evidence>
<dbReference type="Gene3D" id="1.25.50.20">
    <property type="match status" value="3"/>
</dbReference>
<feature type="binding site" evidence="24">
    <location>
        <position position="1255"/>
    </location>
    <ligand>
        <name>Zn(2+)</name>
        <dbReference type="ChEBI" id="CHEBI:29105"/>
        <note>catalytic</note>
    </ligand>
</feature>
<gene>
    <name evidence="31" type="ORF">pipiens_002205</name>
</gene>
<keyword evidence="16" id="KW-1133">Transmembrane helix</keyword>
<evidence type="ECO:0000256" key="2">
    <source>
        <dbReference type="ARBA" id="ARBA00004606"/>
    </source>
</evidence>
<dbReference type="PRINTS" id="PR00756">
    <property type="entry name" value="ALADIPTASE"/>
</dbReference>
<dbReference type="InterPro" id="IPR014782">
    <property type="entry name" value="Peptidase_M1_dom"/>
</dbReference>
<dbReference type="GO" id="GO:0016285">
    <property type="term" value="F:alanyl aminopeptidase activity"/>
    <property type="evidence" value="ECO:0007669"/>
    <property type="project" value="UniProtKB-EC"/>
</dbReference>
<keyword evidence="15" id="KW-0735">Signal-anchor</keyword>
<feature type="binding site" evidence="23">
    <location>
        <position position="1771"/>
    </location>
    <ligand>
        <name>substrate</name>
    </ligand>
</feature>
<evidence type="ECO:0000256" key="21">
    <source>
        <dbReference type="ARBA" id="ARBA00023288"/>
    </source>
</evidence>
<reference evidence="31 32" key="1">
    <citation type="submission" date="2024-05" db="EMBL/GenBank/DDBJ databases">
        <title>Culex pipiens pipiens assembly and annotation.</title>
        <authorList>
            <person name="Alout H."/>
            <person name="Durand T."/>
        </authorList>
    </citation>
    <scope>NUCLEOTIDE SEQUENCE [LARGE SCALE GENOMIC DNA]</scope>
    <source>
        <strain evidence="31">HA-2024</strain>
        <tissue evidence="31">Whole body</tissue>
    </source>
</reference>
<keyword evidence="19" id="KW-1015">Disulfide bond</keyword>
<feature type="domain" description="ERAP1-like C-terminal" evidence="29">
    <location>
        <begin position="1491"/>
        <end position="1797"/>
    </location>
</feature>
<evidence type="ECO:0000256" key="1">
    <source>
        <dbReference type="ARBA" id="ARBA00000098"/>
    </source>
</evidence>
<dbReference type="FunFam" id="2.60.40.1730:FF:000012">
    <property type="entry name" value="Aminopeptidase N"/>
    <property type="match status" value="1"/>
</dbReference>
<dbReference type="FunFam" id="2.60.40.1730:FF:000002">
    <property type="entry name" value="Aminopeptidase"/>
    <property type="match status" value="1"/>
</dbReference>
<dbReference type="InterPro" id="IPR027268">
    <property type="entry name" value="Peptidase_M4/M1_CTD_sf"/>
</dbReference>
<evidence type="ECO:0000259" key="29">
    <source>
        <dbReference type="Pfam" id="PF11838"/>
    </source>
</evidence>
<dbReference type="InterPro" id="IPR024571">
    <property type="entry name" value="ERAP1-like_C_dom"/>
</dbReference>
<feature type="site" description="Transition state stabilizer" evidence="25">
    <location>
        <position position="1341"/>
    </location>
</feature>
<evidence type="ECO:0000313" key="31">
    <source>
        <dbReference type="EMBL" id="KAL1399513.1"/>
    </source>
</evidence>
<evidence type="ECO:0000256" key="5">
    <source>
        <dbReference type="ARBA" id="ARBA00012564"/>
    </source>
</evidence>
<evidence type="ECO:0000256" key="25">
    <source>
        <dbReference type="PIRSR" id="PIRSR634016-4"/>
    </source>
</evidence>
<sequence>MDKSALLGSVSVVLVLLLVQSCSTVRAQVDGDNYRLPNNSYPLRYDLELTTYVHEDGSERQFRFDGKVKIELIVEDDRNSSITVHYRQTTITHVKLWSLFENGTENVLLDDDSSFTLDGRREFLTVTPTSLQVGTLFLEIEYYGELRKDNAGFYRSSYVDDMGRTRWLATTQFSSTDARHAFPCYDEPGIRAPIGLTVIHGEQYMVLSNNLPKDSTKGPLEGYQRTVFEDTPVMQPYLLGIIVSDFQGIPSAMDPRQSVYARYNAIRNGEANFILEAGTKILNILEQYLQTPFALPKIYQVAVPDFAAGAMENYGLVTYKEEKFFYDSQSSPMKQQHEIATVVGHEFGHQYFGNMVSPAWWSYLWMKEGFARFFEYFAADIAYPELKIRETYTVQKLQNAFDLDSLGSSRPMTYYVNTQTEIANVFDNIAYDKGGSIMRMFQHAFGPDTFRQALINYLRDNAFKGATPENFAWAIQQAIDASPTTALPQGVTAFTVLKSWTEQSGYPVLHVSRGNNLQVTLSQERYLLKTVDVTGSTWIVPYNFATSRNPNFDTTTDTRWLLTNSTVLPPEGWSSADWIIINKQQTGYYRVNYDERLWNLIIMQLQRNSTIINNINRAQLIDDSLNLARSGRLGYDIPLRLIASCLVSERNYVPWAAANQNLAVLARLFSGSAQLDLLKKYLLGAITPAFTDLGLITQPSDDLFTRQAREIVAKWACMMGSQECLSRAANIVQQSVGQGQAQVDPDLRSAIYCYGLKEASKDVFLAVWTKMQTSKDQSLRSDLIYALGCAESNELKQLFLNTSIADEANGLNYFGQERERIFSAIYSNGRNGMQIALNFFMENFRKINELYNKGNFGGRAIGSAITGMAKYIVDIELNGHFQQLIETLKQEGLLRDTDILRALEQSSENLQWVRTKGLASTVWSGVPLLDRRAPTVSAKQETEPETGYRLPNTTVPLKYNIELTTHVHDHGSAEQFDFEGKVIISLRVEEDNVRNITLHYREITVTHVKLSESGSLVLIDDDSSFSTDSTYEFLVIEPPSALKVGVYTLEIQYNGVLRTDNGGFYRSSYTDASGRTRWIATTQFESTDARHAFPCFDEPGIRAPIGLKITHGSTYHAISNMPIKSQVDSTLPNYKITEFEDTLSMQTYLLAFVVSDFDSISDKENNQSVFAAPSAIANGDLQFALEAGVKVIGALQDYLQVNYSFPKLDQIGIPDFAAGAMENWGLVTYREEILLYNATNSPKSQLKRTAAIIAHEYGHQFFGNLVSPAWWSYLWLNEGFATLMEYLASDKAYPELRIQEMFNIEAVQTAFQSDALESTRPMNSYVETPAEISQLFDDIAYQKSGSVLRQLQHAVGDRTFRNGLKYYLEAKQFQAAIPADLAAGLQKAVDEVDDALPGDVKVIDIINSWADQEGYPVVHVSRNEAGVVKLHQERYLLKASDEDTKATWYIPYNLATYQAPSFTSTRALDWLTKETAEIRPTPSLNWDNNDWVILNIQQTGYYRVNYDDNLWELLIHELNNGEYSTIHHLNRAQLIDDSLNLARSSHIKYDVAFRLIQYLTKEREYIPWASTNNGLAFLNRMLAGSSKYDLFKKFVWELVEPAFHHFTVTDKPSESHFEKLTRNVVINWACAVDAEECLTQTSSQLAEVISNKTDDINPNLKSVVYCNGLRNAERNSFLFIWDRMQRSQDPAERTLITNALGCSQDAELLNLFLETSLDASGETNYRGQERSRVFSAVYSGGKVGLETAMRFLDKNAAAIDKMYNGGSFGGRAIGSAVTGMARRIVNKEQADEFEVLITKLAAGNYLNSGMIRMIAPKSILLCVLAVAGAALAADRPLSKSADVDPPLLIAPEIEAFGDDTVVPFQEVDEAYRLPTTITPTRYDVLLRTEVHTGDRAFEGTVDIYFTVLEATNEIVIHQRDLAIQSYVLYSVGATDVELAAPEMAYNAQYNKVTFTSGTLLTASGNYKLVIRFNGKLANDEDGFYISSYVDANGVTKYLATTQFESTSAREAFPCFDEPNLKARFTIKIVHHGSYSARSNMAVAKEEDIGNGYKITTFGITPLMSTYLLAFVVSDFESIGTDTQRVYVRANALDEATFAQEAGEKILAALDAHLKMKYSEQMPEMKQFAIPDFAAGAMENWGLVTYREQYLLFNPALSTYRTKTNIATIIAHEYAHQWFGNLVSPEWWEYIWLNEGFATLYEYLATHEAYPNMEYWELFNLQVIQAAMVPDGLESTRPMTWNADSPQSIARLFDRVAYPKSGSVLNMMRNIVGDENWATGLRLYLQARQYKGANVEHLHEGLQAAIEGKNILPDGMTIKQVMDSWTTEKGYPVLNVRRSYDTGDVIISQERFISDRKVPNTNVWMLPYNYVNQSVADFHDTNTYSWLTTKAARISTDVPDHLWIIFNIQQVGFYRVNYDERNWELITNSLITNWASVNRLNRAQLIDDAFWLARSERLDFEIFMKLLTYLKDEREYAPWTAASNALSYFNGKLRGTNAYHDFLIMVHRLIKYVYSTLSVATVSETESMLHKYLKQTITNWACIVGDLECLRLTKEALENEAHNGVMVHPDVSSVVYCHGLRDADENVFVYLYNRIYKTQNWAFRMQIIDALGCSRNQKFLVDFLHTALGSGSEINYKASERTRVIQSVYSGSRVGVDALIEFLSNTNNVNDLTVRLGINTLNSAIANIASRTNNVQELEKLNNLLTSLGSHITPATASAARATVQANLDWQQSHEGLLTTTFIADYVNTVEPETTTQGTETTTLPSPVTTTTGAPGETTTTPSGGSTTTLAPTTTTEDPDGAATIAVSLTLLISAVIVTLIN</sequence>
<dbReference type="GO" id="GO:0046872">
    <property type="term" value="F:metal ion binding"/>
    <property type="evidence" value="ECO:0007669"/>
    <property type="project" value="UniProtKB-KW"/>
</dbReference>
<feature type="domain" description="Aminopeptidase N-like N-terminal" evidence="30">
    <location>
        <begin position="1879"/>
        <end position="2067"/>
    </location>
</feature>
<dbReference type="Pfam" id="PF17900">
    <property type="entry name" value="Peptidase_M1_N"/>
    <property type="match status" value="3"/>
</dbReference>
<evidence type="ECO:0000256" key="24">
    <source>
        <dbReference type="PIRSR" id="PIRSR634016-3"/>
    </source>
</evidence>
<protein>
    <recommendedName>
        <fullName evidence="6">Aminopeptidase N</fullName>
        <ecNumber evidence="5">3.4.11.2</ecNumber>
    </recommendedName>
</protein>
<proteinExistence type="inferred from homology"/>
<keyword evidence="7" id="KW-1003">Cell membrane</keyword>
<keyword evidence="13" id="KW-0378">Hydrolase</keyword>
<evidence type="ECO:0000256" key="23">
    <source>
        <dbReference type="PIRSR" id="PIRSR634016-2"/>
    </source>
</evidence>
<dbReference type="Gene3D" id="2.60.40.1730">
    <property type="entry name" value="tricorn interacting facor f3 domain"/>
    <property type="match status" value="3"/>
</dbReference>
<feature type="domain" description="Peptidase M1 membrane alanine aminopeptidase" evidence="28">
    <location>
        <begin position="1183"/>
        <end position="1400"/>
    </location>
</feature>
<dbReference type="FunFam" id="2.60.40.1910:FF:000008">
    <property type="entry name" value="Aminopeptidase"/>
    <property type="match status" value="3"/>
</dbReference>
<evidence type="ECO:0000256" key="17">
    <source>
        <dbReference type="ARBA" id="ARBA00023049"/>
    </source>
</evidence>
<evidence type="ECO:0000256" key="14">
    <source>
        <dbReference type="ARBA" id="ARBA00022833"/>
    </source>
</evidence>
<dbReference type="GO" id="GO:0008237">
    <property type="term" value="F:metallopeptidase activity"/>
    <property type="evidence" value="ECO:0007669"/>
    <property type="project" value="UniProtKB-KW"/>
</dbReference>
<feature type="domain" description="Aminopeptidase N-like N-terminal" evidence="30">
    <location>
        <begin position="955"/>
        <end position="1149"/>
    </location>
</feature>
<dbReference type="FunFam" id="1.25.50.20:FF:000001">
    <property type="entry name" value="Aminopeptidase"/>
    <property type="match status" value="3"/>
</dbReference>
<evidence type="ECO:0000256" key="20">
    <source>
        <dbReference type="ARBA" id="ARBA00023180"/>
    </source>
</evidence>
<dbReference type="PANTHER" id="PTHR11533:SF290">
    <property type="entry name" value="AMINOPEPTIDASE"/>
    <property type="match status" value="1"/>
</dbReference>
<feature type="domain" description="ERAP1-like C-terminal" evidence="29">
    <location>
        <begin position="578"/>
        <end position="883"/>
    </location>
</feature>
<evidence type="ECO:0000256" key="12">
    <source>
        <dbReference type="ARBA" id="ARBA00022729"/>
    </source>
</evidence>
<dbReference type="InterPro" id="IPR034016">
    <property type="entry name" value="M1_APN-typ"/>
</dbReference>
<feature type="binding site" evidence="23">
    <location>
        <position position="1085"/>
    </location>
    <ligand>
        <name>substrate</name>
    </ligand>
</feature>